<organism evidence="10 11">
    <name type="scientific">Paralvinella palmiformis</name>
    <dbReference type="NCBI Taxonomy" id="53620"/>
    <lineage>
        <taxon>Eukaryota</taxon>
        <taxon>Metazoa</taxon>
        <taxon>Spiralia</taxon>
        <taxon>Lophotrochozoa</taxon>
        <taxon>Annelida</taxon>
        <taxon>Polychaeta</taxon>
        <taxon>Sedentaria</taxon>
        <taxon>Canalipalpata</taxon>
        <taxon>Terebellida</taxon>
        <taxon>Terebelliformia</taxon>
        <taxon>Alvinellidae</taxon>
        <taxon>Paralvinella</taxon>
    </lineage>
</organism>
<comment type="similarity">
    <text evidence="2">Belongs to the bZIP family. ATF subfamily.</text>
</comment>
<comment type="caution">
    <text evidence="10">The sequence shown here is derived from an EMBL/GenBank/DDBJ whole genome shotgun (WGS) entry which is preliminary data.</text>
</comment>
<dbReference type="PANTHER" id="PTHR21051:SF4">
    <property type="entry name" value="CAMP-RESPONSIVE ELEMENT-BINDING PROTEIN-LIKE 2"/>
    <property type="match status" value="1"/>
</dbReference>
<keyword evidence="5" id="KW-0010">Activator</keyword>
<sequence length="321" mass="35266">MTETVTDEQGIKEECEEKEKATIAEANRMTTSRRTGKRGRKPAKVDVKAKLERSRQSARECRARKKLRYQYLEELVTSREKAIYALRKELEMCKQWCMSLDKGKLTADIYEKLEMERKHGLFTDDSPKISRTKDWCELTLSSSDDVSDESPDLESNPRQQSVVGVPLEIADITPKGKGKGKTTSKQGASIQDKDMDSLQLVGEDQSGVSHVSGICQPKSDVPITPSSFTVDTVAFDTSSHSVVSGQSFLDSVDCAAHLIHCPANGNQTINPLELLSGSGSSVDVDPVIIGTLSSESQLQLGTLSETDISDVLEVIEKEGHL</sequence>
<evidence type="ECO:0000313" key="10">
    <source>
        <dbReference type="EMBL" id="KAK2166314.1"/>
    </source>
</evidence>
<dbReference type="SUPFAM" id="SSF57959">
    <property type="entry name" value="Leucine zipper domain"/>
    <property type="match status" value="1"/>
</dbReference>
<dbReference type="GO" id="GO:0005634">
    <property type="term" value="C:nucleus"/>
    <property type="evidence" value="ECO:0007669"/>
    <property type="project" value="UniProtKB-SubCell"/>
</dbReference>
<dbReference type="Proteomes" id="UP001208570">
    <property type="component" value="Unassembled WGS sequence"/>
</dbReference>
<dbReference type="PANTHER" id="PTHR21051">
    <property type="entry name" value="CAMP-RESPONSIVE ELEMENT-BINDING PROTEIN-LIKE 2"/>
    <property type="match status" value="1"/>
</dbReference>
<dbReference type="GO" id="GO:0003700">
    <property type="term" value="F:DNA-binding transcription factor activity"/>
    <property type="evidence" value="ECO:0007669"/>
    <property type="project" value="InterPro"/>
</dbReference>
<dbReference type="InterPro" id="IPR046347">
    <property type="entry name" value="bZIP_sf"/>
</dbReference>
<reference evidence="10" key="1">
    <citation type="journal article" date="2023" name="Mol. Biol. Evol.">
        <title>Third-Generation Sequencing Reveals the Adaptive Role of the Epigenome in Three Deep-Sea Polychaetes.</title>
        <authorList>
            <person name="Perez M."/>
            <person name="Aroh O."/>
            <person name="Sun Y."/>
            <person name="Lan Y."/>
            <person name="Juniper S.K."/>
            <person name="Young C.R."/>
            <person name="Angers B."/>
            <person name="Qian P.Y."/>
        </authorList>
    </citation>
    <scope>NUCLEOTIDE SEQUENCE</scope>
    <source>
        <strain evidence="10">P08H-3</strain>
    </source>
</reference>
<keyword evidence="11" id="KW-1185">Reference proteome</keyword>
<protein>
    <recommendedName>
        <fullName evidence="9">BZIP domain-containing protein</fullName>
    </recommendedName>
</protein>
<dbReference type="AlphaFoldDB" id="A0AAD9NGI5"/>
<name>A0AAD9NGI5_9ANNE</name>
<keyword evidence="7" id="KW-0539">Nucleus</keyword>
<keyword evidence="4" id="KW-0238">DNA-binding</keyword>
<evidence type="ECO:0000256" key="6">
    <source>
        <dbReference type="ARBA" id="ARBA00023163"/>
    </source>
</evidence>
<proteinExistence type="inferred from homology"/>
<feature type="compositionally biased region" description="Basic and acidic residues" evidence="8">
    <location>
        <begin position="9"/>
        <end position="22"/>
    </location>
</feature>
<comment type="subcellular location">
    <subcellularLocation>
        <location evidence="1">Nucleus</location>
    </subcellularLocation>
</comment>
<accession>A0AAD9NGI5</accession>
<gene>
    <name evidence="10" type="ORF">LSH36_40g16018</name>
</gene>
<evidence type="ECO:0000256" key="5">
    <source>
        <dbReference type="ARBA" id="ARBA00023159"/>
    </source>
</evidence>
<dbReference type="InterPro" id="IPR039250">
    <property type="entry name" value="CREBL2/REPTOR-BP"/>
</dbReference>
<evidence type="ECO:0000256" key="4">
    <source>
        <dbReference type="ARBA" id="ARBA00023125"/>
    </source>
</evidence>
<evidence type="ECO:0000313" key="11">
    <source>
        <dbReference type="Proteomes" id="UP001208570"/>
    </source>
</evidence>
<keyword evidence="3" id="KW-0805">Transcription regulation</keyword>
<feature type="region of interest" description="Disordered" evidence="8">
    <location>
        <begin position="1"/>
        <end position="50"/>
    </location>
</feature>
<feature type="compositionally biased region" description="Low complexity" evidence="8">
    <location>
        <begin position="23"/>
        <end position="33"/>
    </location>
</feature>
<evidence type="ECO:0000256" key="2">
    <source>
        <dbReference type="ARBA" id="ARBA00009050"/>
    </source>
</evidence>
<evidence type="ECO:0000256" key="1">
    <source>
        <dbReference type="ARBA" id="ARBA00004123"/>
    </source>
</evidence>
<feature type="domain" description="BZIP" evidence="9">
    <location>
        <begin position="48"/>
        <end position="96"/>
    </location>
</feature>
<dbReference type="Pfam" id="PF07716">
    <property type="entry name" value="bZIP_2"/>
    <property type="match status" value="1"/>
</dbReference>
<dbReference type="Gene3D" id="1.20.5.170">
    <property type="match status" value="1"/>
</dbReference>
<feature type="region of interest" description="Disordered" evidence="8">
    <location>
        <begin position="142"/>
        <end position="163"/>
    </location>
</feature>
<evidence type="ECO:0000256" key="3">
    <source>
        <dbReference type="ARBA" id="ARBA00023015"/>
    </source>
</evidence>
<dbReference type="EMBL" id="JAODUP010000040">
    <property type="protein sequence ID" value="KAK2166314.1"/>
    <property type="molecule type" value="Genomic_DNA"/>
</dbReference>
<dbReference type="GO" id="GO:0003677">
    <property type="term" value="F:DNA binding"/>
    <property type="evidence" value="ECO:0007669"/>
    <property type="project" value="UniProtKB-KW"/>
</dbReference>
<keyword evidence="6" id="KW-0804">Transcription</keyword>
<evidence type="ECO:0000256" key="8">
    <source>
        <dbReference type="SAM" id="MobiDB-lite"/>
    </source>
</evidence>
<dbReference type="InterPro" id="IPR004827">
    <property type="entry name" value="bZIP"/>
</dbReference>
<evidence type="ECO:0000259" key="9">
    <source>
        <dbReference type="Pfam" id="PF07716"/>
    </source>
</evidence>
<evidence type="ECO:0000256" key="7">
    <source>
        <dbReference type="ARBA" id="ARBA00023242"/>
    </source>
</evidence>
<dbReference type="CDD" id="cd14709">
    <property type="entry name" value="bZIP_CREBL2"/>
    <property type="match status" value="1"/>
</dbReference>